<name>A0A392MYQ9_9FABA</name>
<dbReference type="AlphaFoldDB" id="A0A392MYQ9"/>
<protein>
    <submittedName>
        <fullName evidence="1">Uncharacterized protein</fullName>
    </submittedName>
</protein>
<sequence length="126" mass="14346">RSRCNHGGEVRNSGYSPHTWWDSVIWSSGRPSWPRSNCRMELCFVNVAPPRQHDTVRCEASRSFPLLQSETRRHGPNPCLRQPPSSPPLFAGSPVSQPLCFCFCFCFCLPVSPPQFLFLPVLQWLS</sequence>
<organism evidence="1 2">
    <name type="scientific">Trifolium medium</name>
    <dbReference type="NCBI Taxonomy" id="97028"/>
    <lineage>
        <taxon>Eukaryota</taxon>
        <taxon>Viridiplantae</taxon>
        <taxon>Streptophyta</taxon>
        <taxon>Embryophyta</taxon>
        <taxon>Tracheophyta</taxon>
        <taxon>Spermatophyta</taxon>
        <taxon>Magnoliopsida</taxon>
        <taxon>eudicotyledons</taxon>
        <taxon>Gunneridae</taxon>
        <taxon>Pentapetalae</taxon>
        <taxon>rosids</taxon>
        <taxon>fabids</taxon>
        <taxon>Fabales</taxon>
        <taxon>Fabaceae</taxon>
        <taxon>Papilionoideae</taxon>
        <taxon>50 kb inversion clade</taxon>
        <taxon>NPAAA clade</taxon>
        <taxon>Hologalegina</taxon>
        <taxon>IRL clade</taxon>
        <taxon>Trifolieae</taxon>
        <taxon>Trifolium</taxon>
    </lineage>
</organism>
<dbReference type="Proteomes" id="UP000265520">
    <property type="component" value="Unassembled WGS sequence"/>
</dbReference>
<reference evidence="1 2" key="1">
    <citation type="journal article" date="2018" name="Front. Plant Sci.">
        <title>Red Clover (Trifolium pratense) and Zigzag Clover (T. medium) - A Picture of Genomic Similarities and Differences.</title>
        <authorList>
            <person name="Dluhosova J."/>
            <person name="Istvanek J."/>
            <person name="Nedelnik J."/>
            <person name="Repkova J."/>
        </authorList>
    </citation>
    <scope>NUCLEOTIDE SEQUENCE [LARGE SCALE GENOMIC DNA]</scope>
    <source>
        <strain evidence="2">cv. 10/8</strain>
        <tissue evidence="1">Leaf</tissue>
    </source>
</reference>
<keyword evidence="2" id="KW-1185">Reference proteome</keyword>
<feature type="non-terminal residue" evidence="1">
    <location>
        <position position="1"/>
    </location>
</feature>
<evidence type="ECO:0000313" key="2">
    <source>
        <dbReference type="Proteomes" id="UP000265520"/>
    </source>
</evidence>
<accession>A0A392MYQ9</accession>
<proteinExistence type="predicted"/>
<dbReference type="EMBL" id="LXQA010023221">
    <property type="protein sequence ID" value="MCH92686.1"/>
    <property type="molecule type" value="Genomic_DNA"/>
</dbReference>
<comment type="caution">
    <text evidence="1">The sequence shown here is derived from an EMBL/GenBank/DDBJ whole genome shotgun (WGS) entry which is preliminary data.</text>
</comment>
<evidence type="ECO:0000313" key="1">
    <source>
        <dbReference type="EMBL" id="MCH92686.1"/>
    </source>
</evidence>